<organism evidence="2 3">
    <name type="scientific">Paramarasmius palmivorus</name>
    <dbReference type="NCBI Taxonomy" id="297713"/>
    <lineage>
        <taxon>Eukaryota</taxon>
        <taxon>Fungi</taxon>
        <taxon>Dikarya</taxon>
        <taxon>Basidiomycota</taxon>
        <taxon>Agaricomycotina</taxon>
        <taxon>Agaricomycetes</taxon>
        <taxon>Agaricomycetidae</taxon>
        <taxon>Agaricales</taxon>
        <taxon>Marasmiineae</taxon>
        <taxon>Marasmiaceae</taxon>
        <taxon>Paramarasmius</taxon>
    </lineage>
</organism>
<feature type="compositionally biased region" description="Acidic residues" evidence="1">
    <location>
        <begin position="485"/>
        <end position="498"/>
    </location>
</feature>
<evidence type="ECO:0000313" key="3">
    <source>
        <dbReference type="Proteomes" id="UP001383192"/>
    </source>
</evidence>
<name>A0AAW0AV55_9AGAR</name>
<protein>
    <recommendedName>
        <fullName evidence="4">Fe2OG dioxygenase domain-containing protein</fullName>
    </recommendedName>
</protein>
<evidence type="ECO:0000313" key="2">
    <source>
        <dbReference type="EMBL" id="KAK7017029.1"/>
    </source>
</evidence>
<dbReference type="AlphaFoldDB" id="A0AAW0AV55"/>
<dbReference type="Gene3D" id="3.60.130.30">
    <property type="match status" value="1"/>
</dbReference>
<feature type="region of interest" description="Disordered" evidence="1">
    <location>
        <begin position="226"/>
        <end position="258"/>
    </location>
</feature>
<comment type="caution">
    <text evidence="2">The sequence shown here is derived from an EMBL/GenBank/DDBJ whole genome shotgun (WGS) entry which is preliminary data.</text>
</comment>
<sequence length="507" mass="56807">MDIEEALRRGSERMTHVQSLGAFTDDALELEYEVVEESTVPHVREQLSHISRCSVAQGSAIPSPQPSLPPATRKPPVRKETPPTLVTNSLPEKALTARQKRLARKTLIARDRRRAAARNRDACDEVASRVLEIAKSAEPVSICGFNAATMPSSKPGWIGTKELGKEERIPERKLKDFCWNGKVTVVLLDSLERIWTVLGAPPPRANDWGSVNKGLMDELERYDRSSQFSQEDMGNRRSGGNHGLRNVGVSTGGGQPRPGNIAIRGLKNQAAMEALSKSQYLGRLVGHTGRLYATYANRLASESRRVLRELGQQLPELKFPTHPSPEGGYWAGRCINSAGLRDTAAVCTLPHTDFGNWAPGWCCVTAVGSYDPDKGGHMILWNVGLRIRFPPGCSILFPSAVITHSNVPIQAGERRYSIVEFSAGGLFRWVYNGYKTDEELLQVLEGKELERWEAERLVRWKNEVRMYTKWHELERSDYKGKVLEDESDLSELEDETDDERPCKRRRI</sequence>
<keyword evidence="3" id="KW-1185">Reference proteome</keyword>
<reference evidence="2 3" key="1">
    <citation type="submission" date="2024-01" db="EMBL/GenBank/DDBJ databases">
        <title>A draft genome for a cacao thread blight-causing isolate of Paramarasmius palmivorus.</title>
        <authorList>
            <person name="Baruah I.K."/>
            <person name="Bukari Y."/>
            <person name="Amoako-Attah I."/>
            <person name="Meinhardt L.W."/>
            <person name="Bailey B.A."/>
            <person name="Cohen S.P."/>
        </authorList>
    </citation>
    <scope>NUCLEOTIDE SEQUENCE [LARGE SCALE GENOMIC DNA]</scope>
    <source>
        <strain evidence="2 3">GH-12</strain>
    </source>
</reference>
<gene>
    <name evidence="2" type="ORF">VNI00_018756</name>
</gene>
<dbReference type="EMBL" id="JAYKXP010000267">
    <property type="protein sequence ID" value="KAK7017029.1"/>
    <property type="molecule type" value="Genomic_DNA"/>
</dbReference>
<evidence type="ECO:0000256" key="1">
    <source>
        <dbReference type="SAM" id="MobiDB-lite"/>
    </source>
</evidence>
<feature type="region of interest" description="Disordered" evidence="1">
    <location>
        <begin position="485"/>
        <end position="507"/>
    </location>
</feature>
<evidence type="ECO:0008006" key="4">
    <source>
        <dbReference type="Google" id="ProtNLM"/>
    </source>
</evidence>
<accession>A0AAW0AV55</accession>
<feature type="region of interest" description="Disordered" evidence="1">
    <location>
        <begin position="56"/>
        <end position="86"/>
    </location>
</feature>
<dbReference type="Proteomes" id="UP001383192">
    <property type="component" value="Unassembled WGS sequence"/>
</dbReference>
<proteinExistence type="predicted"/>
<feature type="compositionally biased region" description="Pro residues" evidence="1">
    <location>
        <begin position="63"/>
        <end position="73"/>
    </location>
</feature>